<dbReference type="CDD" id="cd00077">
    <property type="entry name" value="HDc"/>
    <property type="match status" value="1"/>
</dbReference>
<dbReference type="Proteomes" id="UP000249910">
    <property type="component" value="Chromosome"/>
</dbReference>
<evidence type="ECO:0000313" key="2">
    <source>
        <dbReference type="EMBL" id="ASG67438.1"/>
    </source>
</evidence>
<dbReference type="InterPro" id="IPR006675">
    <property type="entry name" value="HDIG_dom"/>
</dbReference>
<evidence type="ECO:0000259" key="1">
    <source>
        <dbReference type="Pfam" id="PF01966"/>
    </source>
</evidence>
<sequence>MNKHIKSQIEIAKQVLCKNAEADYIGEDITQLAHALEGGYFAAKAKHSPDVVVASLFHDIGHYAENIKRPEMDGLGVLHHEWVGARIMRELGFNTSVCSLIKNHVDAKRYLAKKKLSYYEKLSAASRETLEFQGGPMNTSELLEFENNNLFKEIIQVRANDEKAKEIDLRLPQSKDFNNYMLASLDNVLFKKYSPNKEILLIDTNSVEKLSIYLHSMKINLEEIIILAANNQLKSFQKFEKRFEKLLGSLYIEPLLNNPNENSVHFILEKINSSMINKYIFVIDKANIDTFTRMILDFPNIKL</sequence>
<feature type="domain" description="HD" evidence="1">
    <location>
        <begin position="33"/>
        <end position="109"/>
    </location>
</feature>
<organism evidence="2 3">
    <name type="scientific">Francisella halioticida</name>
    <dbReference type="NCBI Taxonomy" id="549298"/>
    <lineage>
        <taxon>Bacteria</taxon>
        <taxon>Pseudomonadati</taxon>
        <taxon>Pseudomonadota</taxon>
        <taxon>Gammaproteobacteria</taxon>
        <taxon>Thiotrichales</taxon>
        <taxon>Francisellaceae</taxon>
        <taxon>Francisella</taxon>
    </lineage>
</organism>
<dbReference type="RefSeq" id="WP_088771980.1">
    <property type="nucleotide sequence ID" value="NZ_CP022132.1"/>
</dbReference>
<dbReference type="NCBIfam" id="TIGR00277">
    <property type="entry name" value="HDIG"/>
    <property type="match status" value="1"/>
</dbReference>
<accession>A0ABN5AU26</accession>
<name>A0ABN5AU26_9GAMM</name>
<dbReference type="Gene3D" id="1.10.3210.10">
    <property type="entry name" value="Hypothetical protein af1432"/>
    <property type="match status" value="1"/>
</dbReference>
<dbReference type="PANTHER" id="PTHR40202">
    <property type="match status" value="1"/>
</dbReference>
<keyword evidence="3" id="KW-1185">Reference proteome</keyword>
<dbReference type="Pfam" id="PF01966">
    <property type="entry name" value="HD"/>
    <property type="match status" value="1"/>
</dbReference>
<gene>
    <name evidence="2" type="ORF">CDV26_02630</name>
</gene>
<proteinExistence type="predicted"/>
<dbReference type="InterPro" id="IPR052567">
    <property type="entry name" value="OP_Dioxygenase"/>
</dbReference>
<dbReference type="InterPro" id="IPR006674">
    <property type="entry name" value="HD_domain"/>
</dbReference>
<protein>
    <recommendedName>
        <fullName evidence="1">HD domain-containing protein</fullName>
    </recommendedName>
</protein>
<reference evidence="2 3" key="1">
    <citation type="submission" date="2017-06" db="EMBL/GenBank/DDBJ databases">
        <title>Complete genome of Francisella halioticida.</title>
        <authorList>
            <person name="Sjodin A."/>
        </authorList>
    </citation>
    <scope>NUCLEOTIDE SEQUENCE [LARGE SCALE GENOMIC DNA]</scope>
    <source>
        <strain evidence="2 3">DSM 23729</strain>
    </source>
</reference>
<dbReference type="EMBL" id="CP022132">
    <property type="protein sequence ID" value="ASG67438.1"/>
    <property type="molecule type" value="Genomic_DNA"/>
</dbReference>
<dbReference type="InterPro" id="IPR003607">
    <property type="entry name" value="HD/PDEase_dom"/>
</dbReference>
<evidence type="ECO:0000313" key="3">
    <source>
        <dbReference type="Proteomes" id="UP000249910"/>
    </source>
</evidence>
<dbReference type="SUPFAM" id="SSF109604">
    <property type="entry name" value="HD-domain/PDEase-like"/>
    <property type="match status" value="1"/>
</dbReference>
<dbReference type="PANTHER" id="PTHR40202:SF1">
    <property type="entry name" value="HD DOMAIN-CONTAINING PROTEIN"/>
    <property type="match status" value="1"/>
</dbReference>